<evidence type="ECO:0000256" key="6">
    <source>
        <dbReference type="ARBA" id="ARBA00022801"/>
    </source>
</evidence>
<organism evidence="14 15">
    <name type="scientific">Waterburya agarophytonicola KI4</name>
    <dbReference type="NCBI Taxonomy" id="2874699"/>
    <lineage>
        <taxon>Bacteria</taxon>
        <taxon>Bacillati</taxon>
        <taxon>Cyanobacteriota</taxon>
        <taxon>Cyanophyceae</taxon>
        <taxon>Pleurocapsales</taxon>
        <taxon>Hyellaceae</taxon>
        <taxon>Waterburya</taxon>
        <taxon>Waterburya agarophytonicola</taxon>
    </lineage>
</organism>
<feature type="compositionally biased region" description="Polar residues" evidence="11">
    <location>
        <begin position="704"/>
        <end position="719"/>
    </location>
</feature>
<dbReference type="CDD" id="cd07328">
    <property type="entry name" value="M48_Ste24p_like"/>
    <property type="match status" value="1"/>
</dbReference>
<keyword evidence="10 12" id="KW-0472">Membrane</keyword>
<dbReference type="Pfam" id="PF01435">
    <property type="entry name" value="Peptidase_M48"/>
    <property type="match status" value="1"/>
</dbReference>
<evidence type="ECO:0000256" key="9">
    <source>
        <dbReference type="ARBA" id="ARBA00023049"/>
    </source>
</evidence>
<evidence type="ECO:0000313" key="14">
    <source>
        <dbReference type="EMBL" id="MCC0176004.1"/>
    </source>
</evidence>
<comment type="caution">
    <text evidence="14">The sequence shown here is derived from an EMBL/GenBank/DDBJ whole genome shotgun (WGS) entry which is preliminary data.</text>
</comment>
<dbReference type="GO" id="GO:0006508">
    <property type="term" value="P:proteolysis"/>
    <property type="evidence" value="ECO:0007669"/>
    <property type="project" value="UniProtKB-KW"/>
</dbReference>
<keyword evidence="2" id="KW-1003">Cell membrane</keyword>
<evidence type="ECO:0000259" key="13">
    <source>
        <dbReference type="Pfam" id="PF01435"/>
    </source>
</evidence>
<evidence type="ECO:0000256" key="5">
    <source>
        <dbReference type="ARBA" id="ARBA00022723"/>
    </source>
</evidence>
<proteinExistence type="predicted"/>
<evidence type="ECO:0000256" key="10">
    <source>
        <dbReference type="ARBA" id="ARBA00023136"/>
    </source>
</evidence>
<evidence type="ECO:0000256" key="11">
    <source>
        <dbReference type="SAM" id="MobiDB-lite"/>
    </source>
</evidence>
<dbReference type="AlphaFoldDB" id="A0A964BMY8"/>
<evidence type="ECO:0000256" key="8">
    <source>
        <dbReference type="ARBA" id="ARBA00022989"/>
    </source>
</evidence>
<dbReference type="InterPro" id="IPR001915">
    <property type="entry name" value="Peptidase_M48"/>
</dbReference>
<name>A0A964BMY8_9CYAN</name>
<keyword evidence="5" id="KW-0479">Metal-binding</keyword>
<dbReference type="RefSeq" id="WP_229639040.1">
    <property type="nucleotide sequence ID" value="NZ_JADWDC010000005.1"/>
</dbReference>
<feature type="domain" description="Peptidase M48" evidence="13">
    <location>
        <begin position="101"/>
        <end position="368"/>
    </location>
</feature>
<evidence type="ECO:0000256" key="3">
    <source>
        <dbReference type="ARBA" id="ARBA00022670"/>
    </source>
</evidence>
<evidence type="ECO:0000256" key="7">
    <source>
        <dbReference type="ARBA" id="ARBA00022833"/>
    </source>
</evidence>
<gene>
    <name evidence="14" type="ORF">I4641_03295</name>
</gene>
<comment type="cofactor">
    <cofactor evidence="1">
        <name>Zn(2+)</name>
        <dbReference type="ChEBI" id="CHEBI:29105"/>
    </cofactor>
</comment>
<dbReference type="GO" id="GO:0004222">
    <property type="term" value="F:metalloendopeptidase activity"/>
    <property type="evidence" value="ECO:0007669"/>
    <property type="project" value="InterPro"/>
</dbReference>
<dbReference type="InterPro" id="IPR050083">
    <property type="entry name" value="HtpX_protease"/>
</dbReference>
<dbReference type="EMBL" id="JADWDC010000005">
    <property type="protein sequence ID" value="MCC0176004.1"/>
    <property type="molecule type" value="Genomic_DNA"/>
</dbReference>
<feature type="transmembrane region" description="Helical" evidence="12">
    <location>
        <begin position="219"/>
        <end position="237"/>
    </location>
</feature>
<sequence>MENIYPASPIDVPPNLRKPRKSYKQRAILAMVGLSLFVTLYFTLTSWFIWTAYRLFTTPNVEFEGMFIGVLSSFLAVFMVKPLLRVRHSSESKDIEITAKDEPRLFEFIYRLADEAQAPRPHRVFLSPRVNAAVFYDVSILNLFFTSKKNLEIGLGLVNILTLGEFKAVLAHEFGHFAQRSMAVGRWVYIAQQIASHIIHERDALDKFLRVLSRVDIRIAWIGWLLSLIVWSIRSLLETAFRWLLLAQRALSREMEFQADLVAVSLTGSDALVHALHRIHAADDAWDRTLSFASSEMRNNRLVTDLFTIQNHSINKMREILNDQEYGQAPKLPDLEPENHRVFQAAIAESPRMWSTHPSNVDRENNAKRIYVANACDNRSTWDLFANSKQIRLKMTKNLLDGASPSNDAKSVNIQDSLEQFDHQYSRLYLNPLYQGNYLGRSIVGHAASTPELYESSHKNRNLEQDLASLYPESLVDDLEKLRVLESEKASLRALQEGYVKAPEGVIRHRGKTISRLDLPSTIAQVNVELRAVKERILFHDRLCRTTHRRIAVKMGRGWEQYLVGLLEILHYTDHTEANLRDALGYLDNVVGVITADGNVSGKELQRLLVAATEVYQVLALVYEQSSLVKIDANLSQAFDNLTWGEILGSFELVSPDRQNINQWMNIIHNWFGVTINALSALKLEALEQLLKAEEMLSNAYRQSETLETAPDPSQTPEQYSVLLPGKERKRQTRLGWWDRFQTADGLVPQILRLVVAGTIIASVPIAVATLSQ</sequence>
<dbReference type="PANTHER" id="PTHR43221">
    <property type="entry name" value="PROTEASE HTPX"/>
    <property type="match status" value="1"/>
</dbReference>
<keyword evidence="4 12" id="KW-0812">Transmembrane</keyword>
<evidence type="ECO:0000256" key="4">
    <source>
        <dbReference type="ARBA" id="ARBA00022692"/>
    </source>
</evidence>
<dbReference type="Gene3D" id="3.30.2010.10">
    <property type="entry name" value="Metalloproteases ('zincins'), catalytic domain"/>
    <property type="match status" value="1"/>
</dbReference>
<evidence type="ECO:0000256" key="12">
    <source>
        <dbReference type="SAM" id="Phobius"/>
    </source>
</evidence>
<dbReference type="PANTHER" id="PTHR43221:SF2">
    <property type="entry name" value="PROTEASE HTPX HOMOLOG"/>
    <property type="match status" value="1"/>
</dbReference>
<keyword evidence="7" id="KW-0862">Zinc</keyword>
<feature type="transmembrane region" description="Helical" evidence="12">
    <location>
        <begin position="65"/>
        <end position="84"/>
    </location>
</feature>
<evidence type="ECO:0000313" key="15">
    <source>
        <dbReference type="Proteomes" id="UP000729733"/>
    </source>
</evidence>
<feature type="region of interest" description="Disordered" evidence="11">
    <location>
        <begin position="704"/>
        <end position="723"/>
    </location>
</feature>
<keyword evidence="9 14" id="KW-0482">Metalloprotease</keyword>
<feature type="transmembrane region" description="Helical" evidence="12">
    <location>
        <begin position="27"/>
        <end position="53"/>
    </location>
</feature>
<keyword evidence="8 12" id="KW-1133">Transmembrane helix</keyword>
<keyword evidence="15" id="KW-1185">Reference proteome</keyword>
<evidence type="ECO:0000256" key="1">
    <source>
        <dbReference type="ARBA" id="ARBA00001947"/>
    </source>
</evidence>
<keyword evidence="3" id="KW-0645">Protease</keyword>
<protein>
    <submittedName>
        <fullName evidence="14">M48 family metalloprotease</fullName>
    </submittedName>
</protein>
<reference evidence="14" key="1">
    <citation type="journal article" date="2021" name="Antonie Van Leeuwenhoek">
        <title>Draft genome and description of Waterburya agarophytonicola gen. nov. sp. nov. (Pleurocapsales, Cyanobacteria): a seaweed symbiont.</title>
        <authorList>
            <person name="Bonthond G."/>
            <person name="Shalygin S."/>
            <person name="Bayer T."/>
            <person name="Weinberger F."/>
        </authorList>
    </citation>
    <scope>NUCLEOTIDE SEQUENCE</scope>
    <source>
        <strain evidence="14">KI4</strain>
    </source>
</reference>
<dbReference type="Proteomes" id="UP000729733">
    <property type="component" value="Unassembled WGS sequence"/>
</dbReference>
<accession>A0A964BMY8</accession>
<evidence type="ECO:0000256" key="2">
    <source>
        <dbReference type="ARBA" id="ARBA00022475"/>
    </source>
</evidence>
<keyword evidence="6" id="KW-0378">Hydrolase</keyword>
<dbReference type="GO" id="GO:0046872">
    <property type="term" value="F:metal ion binding"/>
    <property type="evidence" value="ECO:0007669"/>
    <property type="project" value="UniProtKB-KW"/>
</dbReference>